<dbReference type="InterPro" id="IPR050490">
    <property type="entry name" value="Bact_solute-bd_prot1"/>
</dbReference>
<feature type="signal peptide" evidence="1">
    <location>
        <begin position="1"/>
        <end position="23"/>
    </location>
</feature>
<gene>
    <name evidence="2" type="ORF">O9H85_21845</name>
</gene>
<dbReference type="EMBL" id="JAQAGZ010000015">
    <property type="protein sequence ID" value="MCZ8515014.1"/>
    <property type="molecule type" value="Genomic_DNA"/>
</dbReference>
<dbReference type="RefSeq" id="WP_269883544.1">
    <property type="nucleotide sequence ID" value="NZ_JAQAGZ010000015.1"/>
</dbReference>
<accession>A0ABT4QDR6</accession>
<dbReference type="InterPro" id="IPR006059">
    <property type="entry name" value="SBP"/>
</dbReference>
<keyword evidence="1" id="KW-0732">Signal</keyword>
<protein>
    <submittedName>
        <fullName evidence="2">Extracellular solute-binding protein</fullName>
    </submittedName>
</protein>
<dbReference type="SUPFAM" id="SSF53850">
    <property type="entry name" value="Periplasmic binding protein-like II"/>
    <property type="match status" value="1"/>
</dbReference>
<sequence length="438" mass="48580">MRKSVKRAFVPAIAAMLMLSVTACNSQKEAASGGKTAESGTPNNAGDTAKPVKLRIDWWGAQTRHDLTLKVLDLYTKQHPNVTFEPEYSGWDGYWDKLATEVAAKSAPDIYQMDPAYLNQYVTNNQLAEFKNVNTSDMEPSLLNTGKVNNKLYAIPLGKNINGMAYNKVLVNKLGITAPHNDWTWDEYFQFGRDAKAKLGKDSYALLDATTNIEMADMYQISQGKGSMILDNGKFNLDKDSFIQFQTIYVQLRKEGVVPPPEVSVTNQDLDPQNDLMVKNKVLIRQLYAAQSTALDSMSPGSYAMVTVPKGKQKGGWLTPSMYWSISSNSPNKAEAEKFIDWFINSNEAGDILGTSRGVPVSSKVLEHVSPSFSAADKLGVDLLTKGSQDAPPFPFIPEKWAGWRAKDYVTATEKLMFGKSTPEQAYNELVVMSKQYQ</sequence>
<evidence type="ECO:0000256" key="1">
    <source>
        <dbReference type="SAM" id="SignalP"/>
    </source>
</evidence>
<keyword evidence="3" id="KW-1185">Reference proteome</keyword>
<organism evidence="2 3">
    <name type="scientific">Paenibacillus gyeongsangnamensis</name>
    <dbReference type="NCBI Taxonomy" id="3388067"/>
    <lineage>
        <taxon>Bacteria</taxon>
        <taxon>Bacillati</taxon>
        <taxon>Bacillota</taxon>
        <taxon>Bacilli</taxon>
        <taxon>Bacillales</taxon>
        <taxon>Paenibacillaceae</taxon>
        <taxon>Paenibacillus</taxon>
    </lineage>
</organism>
<dbReference type="PROSITE" id="PS51257">
    <property type="entry name" value="PROKAR_LIPOPROTEIN"/>
    <property type="match status" value="1"/>
</dbReference>
<dbReference type="PANTHER" id="PTHR43649">
    <property type="entry name" value="ARABINOSE-BINDING PROTEIN-RELATED"/>
    <property type="match status" value="1"/>
</dbReference>
<name>A0ABT4QDR6_9BACL</name>
<dbReference type="Pfam" id="PF13416">
    <property type="entry name" value="SBP_bac_8"/>
    <property type="match status" value="1"/>
</dbReference>
<feature type="chain" id="PRO_5045254025" evidence="1">
    <location>
        <begin position="24"/>
        <end position="438"/>
    </location>
</feature>
<evidence type="ECO:0000313" key="3">
    <source>
        <dbReference type="Proteomes" id="UP001527882"/>
    </source>
</evidence>
<evidence type="ECO:0000313" key="2">
    <source>
        <dbReference type="EMBL" id="MCZ8515014.1"/>
    </source>
</evidence>
<reference evidence="2 3" key="1">
    <citation type="submission" date="2022-12" db="EMBL/GenBank/DDBJ databases">
        <title>Draft genome sequence of Paenibacillus sp. dW9.</title>
        <authorList>
            <person name="Choi E.-W."/>
            <person name="Kim D.-U."/>
        </authorList>
    </citation>
    <scope>NUCLEOTIDE SEQUENCE [LARGE SCALE GENOMIC DNA]</scope>
    <source>
        <strain evidence="3">dW9</strain>
    </source>
</reference>
<dbReference type="Gene3D" id="3.40.190.10">
    <property type="entry name" value="Periplasmic binding protein-like II"/>
    <property type="match status" value="2"/>
</dbReference>
<dbReference type="Proteomes" id="UP001527882">
    <property type="component" value="Unassembled WGS sequence"/>
</dbReference>
<proteinExistence type="predicted"/>
<dbReference type="PANTHER" id="PTHR43649:SF11">
    <property type="entry name" value="ABC TRANSPORTER SUBSTRATE-BINDING PROTEIN YESO-RELATED"/>
    <property type="match status" value="1"/>
</dbReference>
<comment type="caution">
    <text evidence="2">The sequence shown here is derived from an EMBL/GenBank/DDBJ whole genome shotgun (WGS) entry which is preliminary data.</text>
</comment>